<dbReference type="Proteomes" id="UP000076584">
    <property type="component" value="Unassembled WGS sequence"/>
</dbReference>
<dbReference type="AlphaFoldDB" id="A0A167E891"/>
<sequence>LMPPTSPRNTNGHYGRNSLTSDSMPLPPCCDGWILSALHLHVVRHSLSRPRPPWSRLMLVPQSSNPFCEAVTRSWRNPALRVLRSR</sequence>
<gene>
    <name evidence="2" type="ORF">CI238_08028</name>
</gene>
<proteinExistence type="predicted"/>
<dbReference type="EMBL" id="LFIW01000784">
    <property type="protein sequence ID" value="KZL84814.1"/>
    <property type="molecule type" value="Genomic_DNA"/>
</dbReference>
<evidence type="ECO:0000313" key="2">
    <source>
        <dbReference type="EMBL" id="KZL84814.1"/>
    </source>
</evidence>
<feature type="compositionally biased region" description="Polar residues" evidence="1">
    <location>
        <begin position="7"/>
        <end position="22"/>
    </location>
</feature>
<protein>
    <submittedName>
        <fullName evidence="2">Uncharacterized protein</fullName>
    </submittedName>
</protein>
<reference evidence="2 3" key="1">
    <citation type="submission" date="2015-06" db="EMBL/GenBank/DDBJ databases">
        <title>Survival trade-offs in plant roots during colonization by closely related pathogenic and mutualistic fungi.</title>
        <authorList>
            <person name="Hacquard S."/>
            <person name="Kracher B."/>
            <person name="Hiruma K."/>
            <person name="Weinman A."/>
            <person name="Muench P."/>
            <person name="Garrido Oter R."/>
            <person name="Ver Loren van Themaat E."/>
            <person name="Dallerey J.-F."/>
            <person name="Damm U."/>
            <person name="Henrissat B."/>
            <person name="Lespinet O."/>
            <person name="Thon M."/>
            <person name="Kemen E."/>
            <person name="McHardy A.C."/>
            <person name="Schulze-Lefert P."/>
            <person name="O'Connell R.J."/>
        </authorList>
    </citation>
    <scope>NUCLEOTIDE SEQUENCE [LARGE SCALE GENOMIC DNA]</scope>
    <source>
        <strain evidence="2 3">MAFF 238704</strain>
    </source>
</reference>
<feature type="region of interest" description="Disordered" evidence="1">
    <location>
        <begin position="1"/>
        <end position="22"/>
    </location>
</feature>
<organism evidence="2 3">
    <name type="scientific">Colletotrichum incanum</name>
    <name type="common">Soybean anthracnose fungus</name>
    <dbReference type="NCBI Taxonomy" id="1573173"/>
    <lineage>
        <taxon>Eukaryota</taxon>
        <taxon>Fungi</taxon>
        <taxon>Dikarya</taxon>
        <taxon>Ascomycota</taxon>
        <taxon>Pezizomycotina</taxon>
        <taxon>Sordariomycetes</taxon>
        <taxon>Hypocreomycetidae</taxon>
        <taxon>Glomerellales</taxon>
        <taxon>Glomerellaceae</taxon>
        <taxon>Colletotrichum</taxon>
        <taxon>Colletotrichum spaethianum species complex</taxon>
    </lineage>
</organism>
<accession>A0A167E891</accession>
<evidence type="ECO:0000256" key="1">
    <source>
        <dbReference type="SAM" id="MobiDB-lite"/>
    </source>
</evidence>
<keyword evidence="3" id="KW-1185">Reference proteome</keyword>
<name>A0A167E891_COLIC</name>
<feature type="non-terminal residue" evidence="2">
    <location>
        <position position="1"/>
    </location>
</feature>
<comment type="caution">
    <text evidence="2">The sequence shown here is derived from an EMBL/GenBank/DDBJ whole genome shotgun (WGS) entry which is preliminary data.</text>
</comment>
<evidence type="ECO:0000313" key="3">
    <source>
        <dbReference type="Proteomes" id="UP000076584"/>
    </source>
</evidence>